<sequence>MDMRSWPGGVLRSTQRQKRAGYGCAPPLFAEMSGCDEKRSALQLYLHCLKEVHEFLHGMDVILVRFVPVNMPLLYA</sequence>
<name>A0AAQ3T966_PASNO</name>
<proteinExistence type="predicted"/>
<organism evidence="1 2">
    <name type="scientific">Paspalum notatum var. saurae</name>
    <dbReference type="NCBI Taxonomy" id="547442"/>
    <lineage>
        <taxon>Eukaryota</taxon>
        <taxon>Viridiplantae</taxon>
        <taxon>Streptophyta</taxon>
        <taxon>Embryophyta</taxon>
        <taxon>Tracheophyta</taxon>
        <taxon>Spermatophyta</taxon>
        <taxon>Magnoliopsida</taxon>
        <taxon>Liliopsida</taxon>
        <taxon>Poales</taxon>
        <taxon>Poaceae</taxon>
        <taxon>PACMAD clade</taxon>
        <taxon>Panicoideae</taxon>
        <taxon>Andropogonodae</taxon>
        <taxon>Paspaleae</taxon>
        <taxon>Paspalinae</taxon>
        <taxon>Paspalum</taxon>
    </lineage>
</organism>
<evidence type="ECO:0000313" key="1">
    <source>
        <dbReference type="EMBL" id="WVZ68359.1"/>
    </source>
</evidence>
<evidence type="ECO:0000313" key="2">
    <source>
        <dbReference type="Proteomes" id="UP001341281"/>
    </source>
</evidence>
<dbReference type="Proteomes" id="UP001341281">
    <property type="component" value="Chromosome 04"/>
</dbReference>
<dbReference type="EMBL" id="CP144748">
    <property type="protein sequence ID" value="WVZ68358.1"/>
    <property type="molecule type" value="Genomic_DNA"/>
</dbReference>
<dbReference type="AlphaFoldDB" id="A0AAQ3T966"/>
<gene>
    <name evidence="1" type="ORF">U9M48_017308</name>
</gene>
<reference evidence="1 2" key="1">
    <citation type="submission" date="2024-02" db="EMBL/GenBank/DDBJ databases">
        <title>High-quality chromosome-scale genome assembly of Pensacola bahiagrass (Paspalum notatum Flugge var. saurae).</title>
        <authorList>
            <person name="Vega J.M."/>
            <person name="Podio M."/>
            <person name="Orjuela J."/>
            <person name="Siena L.A."/>
            <person name="Pessino S.C."/>
            <person name="Combes M.C."/>
            <person name="Mariac C."/>
            <person name="Albertini E."/>
            <person name="Pupilli F."/>
            <person name="Ortiz J.P.A."/>
            <person name="Leblanc O."/>
        </authorList>
    </citation>
    <scope>NUCLEOTIDE SEQUENCE [LARGE SCALE GENOMIC DNA]</scope>
    <source>
        <strain evidence="1">R1</strain>
        <tissue evidence="1">Leaf</tissue>
    </source>
</reference>
<dbReference type="EMBL" id="CP144748">
    <property type="protein sequence ID" value="WVZ68359.1"/>
    <property type="molecule type" value="Genomic_DNA"/>
</dbReference>
<keyword evidence="2" id="KW-1185">Reference proteome</keyword>
<accession>A0AAQ3T966</accession>
<protein>
    <submittedName>
        <fullName evidence="1">Uncharacterized protein</fullName>
    </submittedName>
</protein>